<name>A0A5R8QH44_9FIRM</name>
<comment type="caution">
    <text evidence="3">The sequence shown here is derived from an EMBL/GenBank/DDBJ whole genome shotgun (WGS) entry which is preliminary data.</text>
</comment>
<reference evidence="3 4" key="1">
    <citation type="submission" date="2019-05" db="EMBL/GenBank/DDBJ databases">
        <title>Culicoidintestinum kansasii gen. nov., sp. nov. from the gastrointestinal tract of the biting midge, Culicoides sonorensis.</title>
        <authorList>
            <person name="Neupane S."/>
            <person name="Ghosh A."/>
            <person name="Gunther S."/>
            <person name="Martin K."/>
            <person name="Zurek L."/>
        </authorList>
    </citation>
    <scope>NUCLEOTIDE SEQUENCE [LARGE SCALE GENOMIC DNA]</scope>
    <source>
        <strain evidence="3 4">CS-1</strain>
    </source>
</reference>
<dbReference type="Proteomes" id="UP000306912">
    <property type="component" value="Unassembled WGS sequence"/>
</dbReference>
<organism evidence="3 4">
    <name type="scientific">Culicoidibacter larvae</name>
    <dbReference type="NCBI Taxonomy" id="2579976"/>
    <lineage>
        <taxon>Bacteria</taxon>
        <taxon>Bacillati</taxon>
        <taxon>Bacillota</taxon>
        <taxon>Culicoidibacteria</taxon>
        <taxon>Culicoidibacterales</taxon>
        <taxon>Culicoidibacteraceae</taxon>
        <taxon>Culicoidibacter</taxon>
    </lineage>
</organism>
<dbReference type="AlphaFoldDB" id="A0A5R8QH44"/>
<keyword evidence="1" id="KW-0051">Antiviral defense</keyword>
<dbReference type="SUPFAM" id="SSF81301">
    <property type="entry name" value="Nucleotidyltransferase"/>
    <property type="match status" value="1"/>
</dbReference>
<evidence type="ECO:0000256" key="1">
    <source>
        <dbReference type="ARBA" id="ARBA00023118"/>
    </source>
</evidence>
<accession>A0A5R8QH44</accession>
<dbReference type="OrthoDB" id="7572058at2"/>
<evidence type="ECO:0000313" key="3">
    <source>
        <dbReference type="EMBL" id="TLG77361.1"/>
    </source>
</evidence>
<dbReference type="Pfam" id="PF18144">
    <property type="entry name" value="SMODS"/>
    <property type="match status" value="1"/>
</dbReference>
<evidence type="ECO:0000259" key="2">
    <source>
        <dbReference type="Pfam" id="PF18134"/>
    </source>
</evidence>
<keyword evidence="3" id="KW-0808">Transferase</keyword>
<keyword evidence="4" id="KW-1185">Reference proteome</keyword>
<dbReference type="InterPro" id="IPR006116">
    <property type="entry name" value="NT_2-5OAS_ClassI-CCAase"/>
</dbReference>
<gene>
    <name evidence="3" type="ORF">FEZ08_01710</name>
</gene>
<dbReference type="EMBL" id="VBWP01000001">
    <property type="protein sequence ID" value="TLG77361.1"/>
    <property type="molecule type" value="Genomic_DNA"/>
</dbReference>
<dbReference type="RefSeq" id="WP_138189969.1">
    <property type="nucleotide sequence ID" value="NZ_VBWP01000001.1"/>
</dbReference>
<dbReference type="Pfam" id="PF18134">
    <property type="entry name" value="AGS_C"/>
    <property type="match status" value="1"/>
</dbReference>
<proteinExistence type="predicted"/>
<evidence type="ECO:0000313" key="4">
    <source>
        <dbReference type="Proteomes" id="UP000306912"/>
    </source>
</evidence>
<sequence length="408" mass="47366">MIINYAKTLQRSKEESEKWQARITRINNKLCDEYYPERENHTIIVGSVGRGTAVSNTSDYDVIFKLPYSVFKKFDSYESNGQSQLLQEIRNIIMDLHPKTDIKGDGQVVSIEYKDGVIELVPGFEQTDGSYKYPDSKDGGSWKITKPIPEIEESNKQSKNSTQYFNYLCYLIRQWKNYMGFSFKGLLIDTLIAKYLDEETYANKTELKLLEDCFVFFSKENKEQAFWYALGSNQKIYNRDEGLFVTKAKKIVKKFEDCTEEEILKEVFGYKQSESKSANEEFIEDKFIVDIQYNLIIDCDVFQDGFRGMKLSKYINSKFRLGRGKTLNFSVVSTNIPTNLSIKYFWKVRNVGREAVGKERGQIFLGEFSLTEHTNFNGNHYVECYAVHEDIVIARSKIKVPIDVVKGI</sequence>
<dbReference type="CDD" id="cd05400">
    <property type="entry name" value="NT_2-5OAS_ClassI-CCAase"/>
    <property type="match status" value="1"/>
</dbReference>
<protein>
    <submittedName>
        <fullName evidence="3">Nucleotidyltransferase</fullName>
    </submittedName>
</protein>
<dbReference type="Gene3D" id="3.30.460.10">
    <property type="entry name" value="Beta Polymerase, domain 2"/>
    <property type="match status" value="1"/>
</dbReference>
<dbReference type="InterPro" id="IPR043519">
    <property type="entry name" value="NT_sf"/>
</dbReference>
<dbReference type="GO" id="GO:0016779">
    <property type="term" value="F:nucleotidyltransferase activity"/>
    <property type="evidence" value="ECO:0007669"/>
    <property type="project" value="InterPro"/>
</dbReference>
<dbReference type="InParanoid" id="A0A5R8QH44"/>
<dbReference type="GO" id="GO:0051607">
    <property type="term" value="P:defense response to virus"/>
    <property type="evidence" value="ECO:0007669"/>
    <property type="project" value="UniProtKB-KW"/>
</dbReference>
<feature type="domain" description="Adenylyl/Guanylyl and SMODS C-terminal sensor" evidence="2">
    <location>
        <begin position="279"/>
        <end position="402"/>
    </location>
</feature>
<dbReference type="InterPro" id="IPR040511">
    <property type="entry name" value="AGS_C"/>
</dbReference>